<name>A0ABW3RCP2_9FLAO</name>
<evidence type="ECO:0000313" key="2">
    <source>
        <dbReference type="Proteomes" id="UP001597163"/>
    </source>
</evidence>
<reference evidence="2" key="1">
    <citation type="journal article" date="2019" name="Int. J. Syst. Evol. Microbiol.">
        <title>The Global Catalogue of Microorganisms (GCM) 10K type strain sequencing project: providing services to taxonomists for standard genome sequencing and annotation.</title>
        <authorList>
            <consortium name="The Broad Institute Genomics Platform"/>
            <consortium name="The Broad Institute Genome Sequencing Center for Infectious Disease"/>
            <person name="Wu L."/>
            <person name="Ma J."/>
        </authorList>
    </citation>
    <scope>NUCLEOTIDE SEQUENCE [LARGE SCALE GENOMIC DNA]</scope>
    <source>
        <strain evidence="2">CCUG 63246</strain>
    </source>
</reference>
<dbReference type="RefSeq" id="WP_311939764.1">
    <property type="nucleotide sequence ID" value="NZ_JAVSCK010000003.1"/>
</dbReference>
<evidence type="ECO:0008006" key="3">
    <source>
        <dbReference type="Google" id="ProtNLM"/>
    </source>
</evidence>
<proteinExistence type="predicted"/>
<dbReference type="EMBL" id="JBHTLJ010000003">
    <property type="protein sequence ID" value="MFD1162875.1"/>
    <property type="molecule type" value="Genomic_DNA"/>
</dbReference>
<accession>A0ABW3RCP2</accession>
<keyword evidence="2" id="KW-1185">Reference proteome</keyword>
<sequence length="229" mass="27143">MKKLLYILFMTLILSNCDYNEKLASVYIQKIHNSEKVIYKYTYSGNYDSHRSGTVILDSTSNFTSKKSYEVETGLITEIDSNNVIKSLDLSLNNGNSDNGYIKTENKNYEDINVNIKYYQNKSGWNEKHLYYFDKVKESKYQLTFYGIERKHGNLQTDTLTIQKGGIWIRETDGIVDYLQFFRLKENEKDNRPEYSSINFEFYPKEKMYVNELSDYGFFKRINLTEQNK</sequence>
<evidence type="ECO:0000313" key="1">
    <source>
        <dbReference type="EMBL" id="MFD1162875.1"/>
    </source>
</evidence>
<comment type="caution">
    <text evidence="1">The sequence shown here is derived from an EMBL/GenBank/DDBJ whole genome shotgun (WGS) entry which is preliminary data.</text>
</comment>
<dbReference type="Proteomes" id="UP001597163">
    <property type="component" value="Unassembled WGS sequence"/>
</dbReference>
<gene>
    <name evidence="1" type="ORF">ACFQ2E_10635</name>
</gene>
<protein>
    <recommendedName>
        <fullName evidence="3">DUF3108 domain-containing protein</fullName>
    </recommendedName>
</protein>
<organism evidence="1 2">
    <name type="scientific">Hwangdonia seohaensis</name>
    <dbReference type="NCBI Taxonomy" id="1240727"/>
    <lineage>
        <taxon>Bacteria</taxon>
        <taxon>Pseudomonadati</taxon>
        <taxon>Bacteroidota</taxon>
        <taxon>Flavobacteriia</taxon>
        <taxon>Flavobacteriales</taxon>
        <taxon>Flavobacteriaceae</taxon>
        <taxon>Hwangdonia</taxon>
    </lineage>
</organism>